<dbReference type="InterPro" id="IPR052017">
    <property type="entry name" value="TSUP"/>
</dbReference>
<feature type="transmembrane region" description="Helical" evidence="8">
    <location>
        <begin position="127"/>
        <end position="146"/>
    </location>
</feature>
<evidence type="ECO:0000256" key="1">
    <source>
        <dbReference type="ARBA" id="ARBA00004651"/>
    </source>
</evidence>
<dbReference type="Pfam" id="PF01925">
    <property type="entry name" value="TauE"/>
    <property type="match status" value="1"/>
</dbReference>
<reference evidence="10 11" key="3">
    <citation type="submission" date="2020-08" db="EMBL/GenBank/DDBJ databases">
        <title>Genomic Encyclopedia of Type Strains, Phase IV (KMG-IV): sequencing the most valuable type-strain genomes for metagenomic binning, comparative biology and taxonomic classification.</title>
        <authorList>
            <person name="Goeker M."/>
        </authorList>
    </citation>
    <scope>NUCLEOTIDE SEQUENCE [LARGE SCALE GENOMIC DNA]</scope>
    <source>
        <strain evidence="10 11">DSM 100774</strain>
    </source>
</reference>
<keyword evidence="6 8" id="KW-1133">Transmembrane helix</keyword>
<comment type="similarity">
    <text evidence="2 8">Belongs to the 4-toluene sulfonate uptake permease (TSUP) (TC 2.A.102) family.</text>
</comment>
<keyword evidence="3" id="KW-0813">Transport</keyword>
<dbReference type="GO" id="GO:0005886">
    <property type="term" value="C:plasma membrane"/>
    <property type="evidence" value="ECO:0007669"/>
    <property type="project" value="UniProtKB-SubCell"/>
</dbReference>
<dbReference type="RefSeq" id="WP_183767427.1">
    <property type="nucleotide sequence ID" value="NZ_BMHZ01000004.1"/>
</dbReference>
<evidence type="ECO:0000256" key="3">
    <source>
        <dbReference type="ARBA" id="ARBA00022448"/>
    </source>
</evidence>
<feature type="transmembrane region" description="Helical" evidence="8">
    <location>
        <begin position="73"/>
        <end position="92"/>
    </location>
</feature>
<evidence type="ECO:0000313" key="11">
    <source>
        <dbReference type="Proteomes" id="UP000532273"/>
    </source>
</evidence>
<protein>
    <recommendedName>
        <fullName evidence="8">Probable membrane transporter protein</fullName>
    </recommendedName>
</protein>
<evidence type="ECO:0000313" key="10">
    <source>
        <dbReference type="EMBL" id="MBB4109957.1"/>
    </source>
</evidence>
<keyword evidence="7 8" id="KW-0472">Membrane</keyword>
<comment type="subcellular location">
    <subcellularLocation>
        <location evidence="1 8">Cell membrane</location>
        <topology evidence="1 8">Multi-pass membrane protein</topology>
    </subcellularLocation>
</comment>
<feature type="transmembrane region" description="Helical" evidence="8">
    <location>
        <begin position="98"/>
        <end position="115"/>
    </location>
</feature>
<dbReference type="PANTHER" id="PTHR30269:SF37">
    <property type="entry name" value="MEMBRANE TRANSPORTER PROTEIN"/>
    <property type="match status" value="1"/>
</dbReference>
<dbReference type="Proteomes" id="UP000642938">
    <property type="component" value="Unassembled WGS sequence"/>
</dbReference>
<evidence type="ECO:0000313" key="9">
    <source>
        <dbReference type="EMBL" id="GGH15181.1"/>
    </source>
</evidence>
<feature type="transmembrane region" description="Helical" evidence="8">
    <location>
        <begin position="7"/>
        <end position="33"/>
    </location>
</feature>
<dbReference type="Proteomes" id="UP000532273">
    <property type="component" value="Unassembled WGS sequence"/>
</dbReference>
<dbReference type="InterPro" id="IPR002781">
    <property type="entry name" value="TM_pro_TauE-like"/>
</dbReference>
<feature type="transmembrane region" description="Helical" evidence="8">
    <location>
        <begin position="219"/>
        <end position="238"/>
    </location>
</feature>
<evidence type="ECO:0000256" key="5">
    <source>
        <dbReference type="ARBA" id="ARBA00022692"/>
    </source>
</evidence>
<comment type="caution">
    <text evidence="10">The sequence shown here is derived from an EMBL/GenBank/DDBJ whole genome shotgun (WGS) entry which is preliminary data.</text>
</comment>
<reference evidence="9" key="1">
    <citation type="journal article" date="2014" name="Int. J. Syst. Evol. Microbiol.">
        <title>Complete genome of a new Firmicutes species belonging to the dominant human colonic microbiota ('Ruminococcus bicirculans') reveals two chromosomes and a selective capacity to utilize plant glucans.</title>
        <authorList>
            <consortium name="NISC Comparative Sequencing Program"/>
            <person name="Wegmann U."/>
            <person name="Louis P."/>
            <person name="Goesmann A."/>
            <person name="Henrissat B."/>
            <person name="Duncan S.H."/>
            <person name="Flint H.J."/>
        </authorList>
    </citation>
    <scope>NUCLEOTIDE SEQUENCE</scope>
    <source>
        <strain evidence="9">CGMCC 1.15287</strain>
    </source>
</reference>
<dbReference type="PANTHER" id="PTHR30269">
    <property type="entry name" value="TRANSMEMBRANE PROTEIN YFCA"/>
    <property type="match status" value="1"/>
</dbReference>
<evidence type="ECO:0000256" key="4">
    <source>
        <dbReference type="ARBA" id="ARBA00022475"/>
    </source>
</evidence>
<sequence>MEKYWLFYLLALVAEVIGTLSGFGSSILFIPIASLFFDFKLVLGITAIFHIFSNLSKIYLFKNGINKRIALKMGIPAVIAVIVGALITDFLPQKELEIIMSIGIFLTALYLLFHLNKQLPDTDRSLVVGGLSSGFLAGLLGTGGAIRGLTLAAFGLEKNVFIATSALIDLGVDTSRAIVYSANGYVQKQFFVMMPILLAVSFLGTWVGKTILKHIPQTLFKTIVLLVIIMTSIMQLFIHLTNIHK</sequence>
<evidence type="ECO:0000256" key="6">
    <source>
        <dbReference type="ARBA" id="ARBA00022989"/>
    </source>
</evidence>
<evidence type="ECO:0000313" key="12">
    <source>
        <dbReference type="Proteomes" id="UP000642938"/>
    </source>
</evidence>
<keyword evidence="4 8" id="KW-1003">Cell membrane</keyword>
<organism evidence="10 11">
    <name type="scientific">Pedobacter zeae</name>
    <dbReference type="NCBI Taxonomy" id="1737356"/>
    <lineage>
        <taxon>Bacteria</taxon>
        <taxon>Pseudomonadati</taxon>
        <taxon>Bacteroidota</taxon>
        <taxon>Sphingobacteriia</taxon>
        <taxon>Sphingobacteriales</taxon>
        <taxon>Sphingobacteriaceae</taxon>
        <taxon>Pedobacter</taxon>
    </lineage>
</organism>
<proteinExistence type="inferred from homology"/>
<keyword evidence="12" id="KW-1185">Reference proteome</keyword>
<reference evidence="12" key="2">
    <citation type="journal article" date="2019" name="Int. J. Syst. Evol. Microbiol.">
        <title>The Global Catalogue of Microorganisms (GCM) 10K type strain sequencing project: providing services to taxonomists for standard genome sequencing and annotation.</title>
        <authorList>
            <consortium name="The Broad Institute Genomics Platform"/>
            <consortium name="The Broad Institute Genome Sequencing Center for Infectious Disease"/>
            <person name="Wu L."/>
            <person name="Ma J."/>
        </authorList>
    </citation>
    <scope>NUCLEOTIDE SEQUENCE [LARGE SCALE GENOMIC DNA]</scope>
    <source>
        <strain evidence="12">CGMCC 1.15287</strain>
    </source>
</reference>
<evidence type="ECO:0000256" key="2">
    <source>
        <dbReference type="ARBA" id="ARBA00009142"/>
    </source>
</evidence>
<evidence type="ECO:0000256" key="7">
    <source>
        <dbReference type="ARBA" id="ARBA00023136"/>
    </source>
</evidence>
<dbReference type="AlphaFoldDB" id="A0A7W6P796"/>
<accession>A0A7W6P796</accession>
<feature type="transmembrane region" description="Helical" evidence="8">
    <location>
        <begin position="190"/>
        <end position="207"/>
    </location>
</feature>
<gene>
    <name evidence="9" type="ORF">GCM10007422_37060</name>
    <name evidence="10" type="ORF">GGQ60_003985</name>
</gene>
<reference evidence="9" key="4">
    <citation type="submission" date="2024-05" db="EMBL/GenBank/DDBJ databases">
        <authorList>
            <person name="Sun Q."/>
            <person name="Zhou Y."/>
        </authorList>
    </citation>
    <scope>NUCLEOTIDE SEQUENCE</scope>
    <source>
        <strain evidence="9">CGMCC 1.15287</strain>
    </source>
</reference>
<keyword evidence="5 8" id="KW-0812">Transmembrane</keyword>
<dbReference type="EMBL" id="JACIEF010000004">
    <property type="protein sequence ID" value="MBB4109957.1"/>
    <property type="molecule type" value="Genomic_DNA"/>
</dbReference>
<dbReference type="EMBL" id="BMHZ01000004">
    <property type="protein sequence ID" value="GGH15181.1"/>
    <property type="molecule type" value="Genomic_DNA"/>
</dbReference>
<evidence type="ECO:0000256" key="8">
    <source>
        <dbReference type="RuleBase" id="RU363041"/>
    </source>
</evidence>
<name>A0A7W6P796_9SPHI</name>
<feature type="transmembrane region" description="Helical" evidence="8">
    <location>
        <begin position="39"/>
        <end position="61"/>
    </location>
</feature>